<evidence type="ECO:0000313" key="2">
    <source>
        <dbReference type="EMBL" id="TFK16397.1"/>
    </source>
</evidence>
<dbReference type="EMBL" id="ML210853">
    <property type="protein sequence ID" value="TFK16397.1"/>
    <property type="molecule type" value="Genomic_DNA"/>
</dbReference>
<evidence type="ECO:0000256" key="1">
    <source>
        <dbReference type="SAM" id="MobiDB-lite"/>
    </source>
</evidence>
<feature type="region of interest" description="Disordered" evidence="1">
    <location>
        <begin position="435"/>
        <end position="463"/>
    </location>
</feature>
<reference evidence="2 3" key="1">
    <citation type="journal article" date="2019" name="Nat. Ecol. Evol.">
        <title>Megaphylogeny resolves global patterns of mushroom evolution.</title>
        <authorList>
            <person name="Varga T."/>
            <person name="Krizsan K."/>
            <person name="Foldi C."/>
            <person name="Dima B."/>
            <person name="Sanchez-Garcia M."/>
            <person name="Sanchez-Ramirez S."/>
            <person name="Szollosi G.J."/>
            <person name="Szarkandi J.G."/>
            <person name="Papp V."/>
            <person name="Albert L."/>
            <person name="Andreopoulos W."/>
            <person name="Angelini C."/>
            <person name="Antonin V."/>
            <person name="Barry K.W."/>
            <person name="Bougher N.L."/>
            <person name="Buchanan P."/>
            <person name="Buyck B."/>
            <person name="Bense V."/>
            <person name="Catcheside P."/>
            <person name="Chovatia M."/>
            <person name="Cooper J."/>
            <person name="Damon W."/>
            <person name="Desjardin D."/>
            <person name="Finy P."/>
            <person name="Geml J."/>
            <person name="Haridas S."/>
            <person name="Hughes K."/>
            <person name="Justo A."/>
            <person name="Karasinski D."/>
            <person name="Kautmanova I."/>
            <person name="Kiss B."/>
            <person name="Kocsube S."/>
            <person name="Kotiranta H."/>
            <person name="LaButti K.M."/>
            <person name="Lechner B.E."/>
            <person name="Liimatainen K."/>
            <person name="Lipzen A."/>
            <person name="Lukacs Z."/>
            <person name="Mihaltcheva S."/>
            <person name="Morgado L.N."/>
            <person name="Niskanen T."/>
            <person name="Noordeloos M.E."/>
            <person name="Ohm R.A."/>
            <person name="Ortiz-Santana B."/>
            <person name="Ovrebo C."/>
            <person name="Racz N."/>
            <person name="Riley R."/>
            <person name="Savchenko A."/>
            <person name="Shiryaev A."/>
            <person name="Soop K."/>
            <person name="Spirin V."/>
            <person name="Szebenyi C."/>
            <person name="Tomsovsky M."/>
            <person name="Tulloss R.E."/>
            <person name="Uehling J."/>
            <person name="Grigoriev I.V."/>
            <person name="Vagvolgyi C."/>
            <person name="Papp T."/>
            <person name="Martin F.M."/>
            <person name="Miettinen O."/>
            <person name="Hibbett D.S."/>
            <person name="Nagy L.G."/>
        </authorList>
    </citation>
    <scope>NUCLEOTIDE SEQUENCE [LARGE SCALE GENOMIC DNA]</scope>
    <source>
        <strain evidence="2 3">CBS 121175</strain>
    </source>
</reference>
<protein>
    <submittedName>
        <fullName evidence="2">Uncharacterized protein</fullName>
    </submittedName>
</protein>
<organism evidence="2 3">
    <name type="scientific">Coprinopsis marcescibilis</name>
    <name type="common">Agaric fungus</name>
    <name type="synonym">Psathyrella marcescibilis</name>
    <dbReference type="NCBI Taxonomy" id="230819"/>
    <lineage>
        <taxon>Eukaryota</taxon>
        <taxon>Fungi</taxon>
        <taxon>Dikarya</taxon>
        <taxon>Basidiomycota</taxon>
        <taxon>Agaricomycotina</taxon>
        <taxon>Agaricomycetes</taxon>
        <taxon>Agaricomycetidae</taxon>
        <taxon>Agaricales</taxon>
        <taxon>Agaricineae</taxon>
        <taxon>Psathyrellaceae</taxon>
        <taxon>Coprinopsis</taxon>
    </lineage>
</organism>
<gene>
    <name evidence="2" type="ORF">FA15DRAFT_698772</name>
</gene>
<dbReference type="AlphaFoldDB" id="A0A5C3K987"/>
<feature type="region of interest" description="Disordered" evidence="1">
    <location>
        <begin position="307"/>
        <end position="330"/>
    </location>
</feature>
<feature type="compositionally biased region" description="Pro residues" evidence="1">
    <location>
        <begin position="448"/>
        <end position="462"/>
    </location>
</feature>
<dbReference type="Proteomes" id="UP000307440">
    <property type="component" value="Unassembled WGS sequence"/>
</dbReference>
<accession>A0A5C3K987</accession>
<proteinExistence type="predicted"/>
<feature type="compositionally biased region" description="Polar residues" evidence="1">
    <location>
        <begin position="307"/>
        <end position="321"/>
    </location>
</feature>
<evidence type="ECO:0000313" key="3">
    <source>
        <dbReference type="Proteomes" id="UP000307440"/>
    </source>
</evidence>
<keyword evidence="3" id="KW-1185">Reference proteome</keyword>
<feature type="non-terminal residue" evidence="2">
    <location>
        <position position="514"/>
    </location>
</feature>
<name>A0A5C3K987_COPMA</name>
<sequence length="514" mass="56491">MSVPKHELSTKIKTKACEVLFPLLTTLNVQAALIGNPGLALLYPVQSASKEVVVAVYHHDPTVDFERLASMVRAKDSSRFSRLPVKKRSIMKKPVLNFQTNEIPGTDIVGCKIRFMFVNLMVGFTIDLRRRTVVQKFPVMPAPWILFALLEEWATASPGKRTARKKRTKDVVGALRVICDGDPDWAEFTITLASFPYAKDRLAMFEAVEGLDTRTYQELIRRNTNISSASAGRSGRYIPQQSTNSVPFTQIPQTQWLPSSSIRPISPPALNSMLFTQPEAPPAVYQHPNAIKAHPPASRSIPNIPSTVTSTGHPVSPSLPNKPNRAPTSAPEMTKTFTRIISAAHTLLLHLDAWSSSLETEQAVLSAWKSFFKRKNWSDLNAALKSFPNSKEQLDKLQAAFPQNVSRRRLKMIRANTTIASSVGDQNLVDRQPAPAATVNSVPISSSAPPPDPPISVPPPPSKVVTLADPVRDSVLSPPEPGSGPHDHTSTLKIIAWDIVNTLRESGFRCAFFG</sequence>